<name>A0A7W5K2E2_9GAMM</name>
<organism evidence="1 2">
    <name type="scientific">Halomonas campaniensis</name>
    <dbReference type="NCBI Taxonomy" id="213554"/>
    <lineage>
        <taxon>Bacteria</taxon>
        <taxon>Pseudomonadati</taxon>
        <taxon>Pseudomonadota</taxon>
        <taxon>Gammaproteobacteria</taxon>
        <taxon>Oceanospirillales</taxon>
        <taxon>Halomonadaceae</taxon>
        <taxon>Halomonas</taxon>
    </lineage>
</organism>
<evidence type="ECO:0000313" key="1">
    <source>
        <dbReference type="EMBL" id="MBB3330618.1"/>
    </source>
</evidence>
<evidence type="ECO:0000313" key="2">
    <source>
        <dbReference type="Proteomes" id="UP000553442"/>
    </source>
</evidence>
<dbReference type="Proteomes" id="UP000553442">
    <property type="component" value="Unassembled WGS sequence"/>
</dbReference>
<dbReference type="RefSeq" id="WP_183330735.1">
    <property type="nucleotide sequence ID" value="NZ_JACHZF010000009.1"/>
</dbReference>
<dbReference type="AlphaFoldDB" id="A0A7W5K2E2"/>
<proteinExistence type="predicted"/>
<reference evidence="1 2" key="1">
    <citation type="submission" date="2020-08" db="EMBL/GenBank/DDBJ databases">
        <title>Genomic Encyclopedia of Archaeal and Bacterial Type Strains, Phase II (KMG-II): from individual species to whole genera.</title>
        <authorList>
            <person name="Goeker M."/>
        </authorList>
    </citation>
    <scope>NUCLEOTIDE SEQUENCE [LARGE SCALE GENOMIC DNA]</scope>
    <source>
        <strain evidence="1 2">5AG</strain>
    </source>
</reference>
<sequence>MILLMSAYLVARHAPLPLPPAAPEARVTDPAASAEAWNARAHALGMQEVRVEEALDQRRVLARVRDISVFLAFSEWAAQGGWWARDWELSRQGEEIRVEATFERLP</sequence>
<accession>A0A7W5K2E2</accession>
<dbReference type="EMBL" id="JACHZF010000009">
    <property type="protein sequence ID" value="MBB3330618.1"/>
    <property type="molecule type" value="Genomic_DNA"/>
</dbReference>
<keyword evidence="2" id="KW-1185">Reference proteome</keyword>
<protein>
    <submittedName>
        <fullName evidence="1">Uncharacterized protein</fullName>
    </submittedName>
</protein>
<comment type="caution">
    <text evidence="1">The sequence shown here is derived from an EMBL/GenBank/DDBJ whole genome shotgun (WGS) entry which is preliminary data.</text>
</comment>
<gene>
    <name evidence="1" type="ORF">BDK63_001486</name>
</gene>